<evidence type="ECO:0000313" key="2">
    <source>
        <dbReference type="EMBL" id="MBW0513239.1"/>
    </source>
</evidence>
<accession>A0A9Q3E1R6</accession>
<protein>
    <recommendedName>
        <fullName evidence="1">Reverse transcriptase Ty1/copia-type domain-containing protein</fullName>
    </recommendedName>
</protein>
<proteinExistence type="predicted"/>
<gene>
    <name evidence="2" type="ORF">O181_052954</name>
</gene>
<dbReference type="EMBL" id="AVOT02023308">
    <property type="protein sequence ID" value="MBW0513239.1"/>
    <property type="molecule type" value="Genomic_DNA"/>
</dbReference>
<dbReference type="OrthoDB" id="3344688at2759"/>
<evidence type="ECO:0000259" key="1">
    <source>
        <dbReference type="Pfam" id="PF07727"/>
    </source>
</evidence>
<dbReference type="Pfam" id="PF07727">
    <property type="entry name" value="RVT_2"/>
    <property type="match status" value="1"/>
</dbReference>
<reference evidence="2" key="1">
    <citation type="submission" date="2021-03" db="EMBL/GenBank/DDBJ databases">
        <title>Draft genome sequence of rust myrtle Austropuccinia psidii MF-1, a brazilian biotype.</title>
        <authorList>
            <person name="Quecine M.C."/>
            <person name="Pachon D.M.R."/>
            <person name="Bonatelli M.L."/>
            <person name="Correr F.H."/>
            <person name="Franceschini L.M."/>
            <person name="Leite T.F."/>
            <person name="Margarido G.R.A."/>
            <person name="Almeida C.A."/>
            <person name="Ferrarezi J.A."/>
            <person name="Labate C.A."/>
        </authorList>
    </citation>
    <scope>NUCLEOTIDE SEQUENCE</scope>
    <source>
        <strain evidence="2">MF-1</strain>
    </source>
</reference>
<sequence length="210" mass="23344">MPVYLWPPKGLETGKYNVLQLNKSLYGTKQAARCWWMHLTAILKDIGFAANEEDPSSYSYKSTLGNALLWIHVDDGALTASSDKLLSHLILQLNSKLNIKWDDDVSSLVGITISHVNGGYLLSQQELIGKAVGMTKNTTTTTSPLPHNCTLISNPTSTMDISYLQQIGILLYISQGSRPDITFAVNYLERFSMGTDVSHWHALEHLLSYL</sequence>
<dbReference type="Proteomes" id="UP000765509">
    <property type="component" value="Unassembled WGS sequence"/>
</dbReference>
<name>A0A9Q3E1R6_9BASI</name>
<keyword evidence="3" id="KW-1185">Reference proteome</keyword>
<dbReference type="InterPro" id="IPR013103">
    <property type="entry name" value="RVT_2"/>
</dbReference>
<dbReference type="AlphaFoldDB" id="A0A9Q3E1R6"/>
<comment type="caution">
    <text evidence="2">The sequence shown here is derived from an EMBL/GenBank/DDBJ whole genome shotgun (WGS) entry which is preliminary data.</text>
</comment>
<organism evidence="2 3">
    <name type="scientific">Austropuccinia psidii MF-1</name>
    <dbReference type="NCBI Taxonomy" id="1389203"/>
    <lineage>
        <taxon>Eukaryota</taxon>
        <taxon>Fungi</taxon>
        <taxon>Dikarya</taxon>
        <taxon>Basidiomycota</taxon>
        <taxon>Pucciniomycotina</taxon>
        <taxon>Pucciniomycetes</taxon>
        <taxon>Pucciniales</taxon>
        <taxon>Sphaerophragmiaceae</taxon>
        <taxon>Austropuccinia</taxon>
    </lineage>
</organism>
<feature type="domain" description="Reverse transcriptase Ty1/copia-type" evidence="1">
    <location>
        <begin position="3"/>
        <end position="142"/>
    </location>
</feature>
<evidence type="ECO:0000313" key="3">
    <source>
        <dbReference type="Proteomes" id="UP000765509"/>
    </source>
</evidence>